<proteinExistence type="predicted"/>
<accession>A0ABD0YGC0</accession>
<dbReference type="Proteomes" id="UP001558652">
    <property type="component" value="Unassembled WGS sequence"/>
</dbReference>
<gene>
    <name evidence="2" type="ORF">AAG570_008182</name>
</gene>
<comment type="caution">
    <text evidence="2">The sequence shown here is derived from an EMBL/GenBank/DDBJ whole genome shotgun (WGS) entry which is preliminary data.</text>
</comment>
<name>A0ABD0YGC0_9HEMI</name>
<organism evidence="2 3">
    <name type="scientific">Ranatra chinensis</name>
    <dbReference type="NCBI Taxonomy" id="642074"/>
    <lineage>
        <taxon>Eukaryota</taxon>
        <taxon>Metazoa</taxon>
        <taxon>Ecdysozoa</taxon>
        <taxon>Arthropoda</taxon>
        <taxon>Hexapoda</taxon>
        <taxon>Insecta</taxon>
        <taxon>Pterygota</taxon>
        <taxon>Neoptera</taxon>
        <taxon>Paraneoptera</taxon>
        <taxon>Hemiptera</taxon>
        <taxon>Heteroptera</taxon>
        <taxon>Panheteroptera</taxon>
        <taxon>Nepomorpha</taxon>
        <taxon>Nepidae</taxon>
        <taxon>Ranatrinae</taxon>
        <taxon>Ranatra</taxon>
    </lineage>
</organism>
<reference evidence="2 3" key="1">
    <citation type="submission" date="2024-07" db="EMBL/GenBank/DDBJ databases">
        <title>Chromosome-level genome assembly of the water stick insect Ranatra chinensis (Heteroptera: Nepidae).</title>
        <authorList>
            <person name="Liu X."/>
        </authorList>
    </citation>
    <scope>NUCLEOTIDE SEQUENCE [LARGE SCALE GENOMIC DNA]</scope>
    <source>
        <strain evidence="2">Cailab_2021Rc</strain>
        <tissue evidence="2">Muscle</tissue>
    </source>
</reference>
<protein>
    <submittedName>
        <fullName evidence="2">Uncharacterized protein</fullName>
    </submittedName>
</protein>
<evidence type="ECO:0000313" key="2">
    <source>
        <dbReference type="EMBL" id="KAL1110105.1"/>
    </source>
</evidence>
<keyword evidence="3" id="KW-1185">Reference proteome</keyword>
<dbReference type="EMBL" id="JBFDAA010000023">
    <property type="protein sequence ID" value="KAL1110105.1"/>
    <property type="molecule type" value="Genomic_DNA"/>
</dbReference>
<feature type="region of interest" description="Disordered" evidence="1">
    <location>
        <begin position="291"/>
        <end position="320"/>
    </location>
</feature>
<sequence length="320" mass="36549">MHGPIAISGSGSEGRISLYLNRCTGFDHQCRVRYSIVIGDGERRIDSGMVDDVSDSDGKSYGWHPRARFNDLIYKGGVRVHLEMVLANTLSEVISTVIVQQQSSSASVATAGLSQCYDRDKQGWSIKTDCHSETVRLHMVYKDIHNVPRNHLRYVSWTAYLLRYHGKGHVEPVPLPGAPFSHYYAQEQSDEGIIMETDVIVKELREPGCPYLSDKGQVRVQVEWEESYLLFQSTYHKYDDVSRLHNQQMRKEINALQAENYSLERQLFSYQKSIAYAHSRGTYSDDLASLEGREEDDEHYLEDRAYSVGDRSLSTDTEYA</sequence>
<dbReference type="AlphaFoldDB" id="A0ABD0YGC0"/>
<evidence type="ECO:0000256" key="1">
    <source>
        <dbReference type="SAM" id="MobiDB-lite"/>
    </source>
</evidence>
<evidence type="ECO:0000313" key="3">
    <source>
        <dbReference type="Proteomes" id="UP001558652"/>
    </source>
</evidence>